<dbReference type="Proteomes" id="UP000075840">
    <property type="component" value="Unassembled WGS sequence"/>
</dbReference>
<name>A0A182HZ90_ANOAR</name>
<evidence type="ECO:0000313" key="3">
    <source>
        <dbReference type="EnsemblMetazoa" id="AARA006618-PA"/>
    </source>
</evidence>
<dbReference type="InterPro" id="IPR001841">
    <property type="entry name" value="Znf_RING"/>
</dbReference>
<accession>A0A182HZ90</accession>
<reference evidence="3" key="1">
    <citation type="submission" date="2022-08" db="UniProtKB">
        <authorList>
            <consortium name="EnsemblMetazoa"/>
        </authorList>
    </citation>
    <scope>IDENTIFICATION</scope>
    <source>
        <strain evidence="3">Dongola</strain>
    </source>
</reference>
<dbReference type="EMBL" id="APCN01005504">
    <property type="status" value="NOT_ANNOTATED_CDS"/>
    <property type="molecule type" value="Genomic_DNA"/>
</dbReference>
<keyword evidence="1" id="KW-0863">Zinc-finger</keyword>
<dbReference type="SUPFAM" id="SSF57850">
    <property type="entry name" value="RING/U-box"/>
    <property type="match status" value="1"/>
</dbReference>
<dbReference type="GO" id="GO:0008270">
    <property type="term" value="F:zinc ion binding"/>
    <property type="evidence" value="ECO:0007669"/>
    <property type="project" value="UniProtKB-KW"/>
</dbReference>
<keyword evidence="4" id="KW-1185">Reference proteome</keyword>
<dbReference type="CDD" id="cd16448">
    <property type="entry name" value="RING-H2"/>
    <property type="match status" value="1"/>
</dbReference>
<sequence>MWGQIIGTAVALVGLIVAFVQLNSQRNPKHRAVRDAPRRRTGNGVDSDDPLCEVCEIPQMGDETTWRRFDCGHCYHAKCLSLFASQSCFTCEHMASLQAPSADRPGNS</sequence>
<evidence type="ECO:0000256" key="2">
    <source>
        <dbReference type="ARBA" id="ARBA00022833"/>
    </source>
</evidence>
<dbReference type="PROSITE" id="PS50089">
    <property type="entry name" value="ZF_RING_2"/>
    <property type="match status" value="1"/>
</dbReference>
<proteinExistence type="predicted"/>
<dbReference type="VEuPathDB" id="VectorBase:AARA006618"/>
<dbReference type="EnsemblMetazoa" id="AARA006618-RA">
    <property type="protein sequence ID" value="AARA006618-PA"/>
    <property type="gene ID" value="AARA006618"/>
</dbReference>
<dbReference type="Gene3D" id="3.30.40.10">
    <property type="entry name" value="Zinc/RING finger domain, C3HC4 (zinc finger)"/>
    <property type="match status" value="1"/>
</dbReference>
<keyword evidence="2" id="KW-0862">Zinc</keyword>
<protein>
    <submittedName>
        <fullName evidence="3">Uncharacterized protein</fullName>
    </submittedName>
</protein>
<dbReference type="AlphaFoldDB" id="A0A182HZ90"/>
<evidence type="ECO:0000313" key="4">
    <source>
        <dbReference type="Proteomes" id="UP000075840"/>
    </source>
</evidence>
<organism evidence="3 4">
    <name type="scientific">Anopheles arabiensis</name>
    <name type="common">Mosquito</name>
    <dbReference type="NCBI Taxonomy" id="7173"/>
    <lineage>
        <taxon>Eukaryota</taxon>
        <taxon>Metazoa</taxon>
        <taxon>Ecdysozoa</taxon>
        <taxon>Arthropoda</taxon>
        <taxon>Hexapoda</taxon>
        <taxon>Insecta</taxon>
        <taxon>Pterygota</taxon>
        <taxon>Neoptera</taxon>
        <taxon>Endopterygota</taxon>
        <taxon>Diptera</taxon>
        <taxon>Nematocera</taxon>
        <taxon>Culicoidea</taxon>
        <taxon>Culicidae</taxon>
        <taxon>Anophelinae</taxon>
        <taxon>Anopheles</taxon>
    </lineage>
</organism>
<keyword evidence="1" id="KW-0479">Metal-binding</keyword>
<evidence type="ECO:0000256" key="1">
    <source>
        <dbReference type="ARBA" id="ARBA00022771"/>
    </source>
</evidence>
<dbReference type="InterPro" id="IPR013083">
    <property type="entry name" value="Znf_RING/FYVE/PHD"/>
</dbReference>
<dbReference type="VEuPathDB" id="VectorBase:AARA21_011886"/>